<keyword evidence="4 8" id="KW-0547">Nucleotide-binding</keyword>
<evidence type="ECO:0000313" key="12">
    <source>
        <dbReference type="Proteomes" id="UP000663131"/>
    </source>
</evidence>
<dbReference type="Pfam" id="PF03727">
    <property type="entry name" value="Hexokinase_2"/>
    <property type="match status" value="1"/>
</dbReference>
<keyword evidence="5 8" id="KW-0418">Kinase</keyword>
<dbReference type="PRINTS" id="PR00475">
    <property type="entry name" value="HEXOKINASE"/>
</dbReference>
<dbReference type="GO" id="GO:0005536">
    <property type="term" value="F:D-glucose binding"/>
    <property type="evidence" value="ECO:0007669"/>
    <property type="project" value="InterPro"/>
</dbReference>
<dbReference type="Gene3D" id="3.30.420.40">
    <property type="match status" value="1"/>
</dbReference>
<evidence type="ECO:0000256" key="5">
    <source>
        <dbReference type="ARBA" id="ARBA00022777"/>
    </source>
</evidence>
<dbReference type="OrthoDB" id="419537at2759"/>
<dbReference type="PANTHER" id="PTHR19443">
    <property type="entry name" value="HEXOKINASE"/>
    <property type="match status" value="1"/>
</dbReference>
<dbReference type="Proteomes" id="UP000663131">
    <property type="component" value="Chromosome 9"/>
</dbReference>
<dbReference type="RefSeq" id="XP_041139726.1">
    <property type="nucleotide sequence ID" value="XM_041281935.1"/>
</dbReference>
<dbReference type="GO" id="GO:0008865">
    <property type="term" value="F:fructokinase activity"/>
    <property type="evidence" value="ECO:0007669"/>
    <property type="project" value="TreeGrafter"/>
</dbReference>
<dbReference type="GO" id="GO:0006006">
    <property type="term" value="P:glucose metabolic process"/>
    <property type="evidence" value="ECO:0007669"/>
    <property type="project" value="TreeGrafter"/>
</dbReference>
<evidence type="ECO:0000256" key="7">
    <source>
        <dbReference type="ARBA" id="ARBA00023152"/>
    </source>
</evidence>
<keyword evidence="7 8" id="KW-0324">Glycolysis</keyword>
<dbReference type="InterPro" id="IPR043129">
    <property type="entry name" value="ATPase_NBD"/>
</dbReference>
<reference evidence="11" key="2">
    <citation type="journal article" name="BMC Genomics">
        <title>New genome assemblies reveal patterns of domestication and adaptation across Brettanomyces (Dekkera) species.</title>
        <authorList>
            <person name="Roach M.J."/>
            <person name="Borneman A.R."/>
        </authorList>
    </citation>
    <scope>NUCLEOTIDE SEQUENCE</scope>
    <source>
        <strain evidence="11">UCD 2041</strain>
    </source>
</reference>
<dbReference type="EMBL" id="CP063137">
    <property type="protein sequence ID" value="QOU23233.1"/>
    <property type="molecule type" value="Genomic_DNA"/>
</dbReference>
<gene>
    <name evidence="11" type="ORF">BRETT_003426</name>
</gene>
<dbReference type="GO" id="GO:0005524">
    <property type="term" value="F:ATP binding"/>
    <property type="evidence" value="ECO:0007669"/>
    <property type="project" value="UniProtKB-UniRule"/>
</dbReference>
<keyword evidence="3 8" id="KW-0808">Transferase</keyword>
<evidence type="ECO:0000313" key="11">
    <source>
        <dbReference type="EMBL" id="QOU23233.1"/>
    </source>
</evidence>
<evidence type="ECO:0000256" key="1">
    <source>
        <dbReference type="ARBA" id="ARBA00004888"/>
    </source>
</evidence>
<evidence type="ECO:0000259" key="10">
    <source>
        <dbReference type="Pfam" id="PF03727"/>
    </source>
</evidence>
<keyword evidence="6 8" id="KW-0067">ATP-binding</keyword>
<reference evidence="11" key="1">
    <citation type="submission" date="2020-10" db="EMBL/GenBank/DDBJ databases">
        <authorList>
            <person name="Palmer J.M."/>
        </authorList>
    </citation>
    <scope>NUCLEOTIDE SEQUENCE</scope>
    <source>
        <strain evidence="11">UCD 2041</strain>
    </source>
</reference>
<dbReference type="FunFam" id="3.30.420.40:FF:000034">
    <property type="entry name" value="Phosphotransferase"/>
    <property type="match status" value="1"/>
</dbReference>
<dbReference type="PROSITE" id="PS51748">
    <property type="entry name" value="HEXOKINASE_2"/>
    <property type="match status" value="1"/>
</dbReference>
<comment type="similarity">
    <text evidence="2 8">Belongs to the hexokinase family.</text>
</comment>
<dbReference type="GeneID" id="64575350"/>
<organism evidence="11 12">
    <name type="scientific">Dekkera bruxellensis</name>
    <name type="common">Brettanomyces custersii</name>
    <dbReference type="NCBI Taxonomy" id="5007"/>
    <lineage>
        <taxon>Eukaryota</taxon>
        <taxon>Fungi</taxon>
        <taxon>Dikarya</taxon>
        <taxon>Ascomycota</taxon>
        <taxon>Saccharomycotina</taxon>
        <taxon>Pichiomycetes</taxon>
        <taxon>Pichiales</taxon>
        <taxon>Pichiaceae</taxon>
        <taxon>Brettanomyces</taxon>
    </lineage>
</organism>
<evidence type="ECO:0000256" key="4">
    <source>
        <dbReference type="ARBA" id="ARBA00022741"/>
    </source>
</evidence>
<evidence type="ECO:0000256" key="2">
    <source>
        <dbReference type="ARBA" id="ARBA00009225"/>
    </source>
</evidence>
<proteinExistence type="inferred from homology"/>
<evidence type="ECO:0000259" key="9">
    <source>
        <dbReference type="Pfam" id="PF00349"/>
    </source>
</evidence>
<dbReference type="SUPFAM" id="SSF53067">
    <property type="entry name" value="Actin-like ATPase domain"/>
    <property type="match status" value="2"/>
</dbReference>
<dbReference type="UniPathway" id="UPA00109">
    <property type="reaction ID" value="UER00180"/>
</dbReference>
<dbReference type="PANTHER" id="PTHR19443:SF30">
    <property type="entry name" value="GLUCOKINASE-1-RELATED"/>
    <property type="match status" value="1"/>
</dbReference>
<dbReference type="InterPro" id="IPR022673">
    <property type="entry name" value="Hexokinase_C"/>
</dbReference>
<dbReference type="Gene3D" id="3.40.367.20">
    <property type="match status" value="1"/>
</dbReference>
<dbReference type="GO" id="GO:0001678">
    <property type="term" value="P:intracellular glucose homeostasis"/>
    <property type="evidence" value="ECO:0007669"/>
    <property type="project" value="InterPro"/>
</dbReference>
<evidence type="ECO:0000256" key="8">
    <source>
        <dbReference type="RuleBase" id="RU362007"/>
    </source>
</evidence>
<comment type="pathway">
    <text evidence="1">Carbohydrate degradation; glycolysis; D-glyceraldehyde 3-phosphate and glycerone phosphate from D-glucose: step 1/4.</text>
</comment>
<dbReference type="EC" id="2.7.1.-" evidence="8"/>
<dbReference type="InterPro" id="IPR022672">
    <property type="entry name" value="Hexokinase_N"/>
</dbReference>
<feature type="domain" description="Hexokinase C-terminal" evidence="10">
    <location>
        <begin position="222"/>
        <end position="473"/>
    </location>
</feature>
<dbReference type="GO" id="GO:0005739">
    <property type="term" value="C:mitochondrion"/>
    <property type="evidence" value="ECO:0007669"/>
    <property type="project" value="TreeGrafter"/>
</dbReference>
<protein>
    <recommendedName>
        <fullName evidence="8">Phosphotransferase</fullName>
        <ecNumber evidence="8">2.7.1.-</ecNumber>
    </recommendedName>
</protein>
<evidence type="ECO:0000256" key="6">
    <source>
        <dbReference type="ARBA" id="ARBA00022840"/>
    </source>
</evidence>
<evidence type="ECO:0000256" key="3">
    <source>
        <dbReference type="ARBA" id="ARBA00022679"/>
    </source>
</evidence>
<dbReference type="GO" id="GO:0005829">
    <property type="term" value="C:cytosol"/>
    <property type="evidence" value="ECO:0007669"/>
    <property type="project" value="TreeGrafter"/>
</dbReference>
<dbReference type="AlphaFoldDB" id="A0A871R9U8"/>
<dbReference type="Pfam" id="PF00349">
    <property type="entry name" value="Hexokinase_1"/>
    <property type="match status" value="1"/>
</dbReference>
<accession>A0A871R9U8</accession>
<feature type="domain" description="Hexokinase N-terminal" evidence="9">
    <location>
        <begin position="15"/>
        <end position="212"/>
    </location>
</feature>
<dbReference type="GO" id="GO:0004340">
    <property type="term" value="F:glucokinase activity"/>
    <property type="evidence" value="ECO:0007669"/>
    <property type="project" value="TreeGrafter"/>
</dbReference>
<dbReference type="KEGG" id="bbrx:BRETT_003426"/>
<name>A0A871R9U8_DEKBR</name>
<dbReference type="InterPro" id="IPR001312">
    <property type="entry name" value="Hexokinase"/>
</dbReference>
<dbReference type="GO" id="GO:0006096">
    <property type="term" value="P:glycolytic process"/>
    <property type="evidence" value="ECO:0007669"/>
    <property type="project" value="UniProtKB-UniPathway"/>
</dbReference>
<sequence>MPEPPMLTGEVRTRVEDIEKQFSVSEEFLKKAVTFFIECADKGLKVKNDPEALLMIPTFVTSIPTGKEKGVLLAIDLGGTNFRVVSVALNGDHTFDLVQAKNPIPVDLMKGTSDELFRWMAEKIHDFVKENHSNAVESGNRLKMGFTFSFPIDQTSLDSGTLTRWSKHFNIPDCIGKDVVKLLQYHLDALKVPVVVSALANDTVGTLLARSYTGADKEGKTKIGCIFGTGTNGAYEEDLDNITKLPQSIRNELKAKGVRKMVINTEWGSFDNKLRVLPNTKWDEQVDKLSPNPGFHLFEKRVSGMFMGEILRQILLDLYREGLILQQYRTEDKLPHRLRTAWDLDTEAMSLFEIDDSTDLKASELKLEQMLRLPTTVEERVVIQRLTRAIAHRSSSLAAVPISAILLKSHALDGHNVNVDVGADGSVVEFYPGFRTMMRDAIAQTQLGPKGERRLHVNIAKDGSSVGAALCALSSEFLSMVTIERSLDALCVSFAFI</sequence>